<dbReference type="EMBL" id="FWEV01000083">
    <property type="protein sequence ID" value="SLM29208.1"/>
    <property type="molecule type" value="Genomic_DNA"/>
</dbReference>
<keyword evidence="6" id="KW-0969">Cilium</keyword>
<dbReference type="InterPro" id="IPR036584">
    <property type="entry name" value="FliS_sf"/>
</dbReference>
<dbReference type="NCBIfam" id="TIGR00208">
    <property type="entry name" value="fliS"/>
    <property type="match status" value="1"/>
</dbReference>
<evidence type="ECO:0000256" key="5">
    <source>
        <dbReference type="ARBA" id="ARBA00023186"/>
    </source>
</evidence>
<comment type="subcellular location">
    <subcellularLocation>
        <location evidence="1">Cytoplasm</location>
        <location evidence="1">Cytosol</location>
    </subcellularLocation>
</comment>
<organism evidence="6 7">
    <name type="scientific">Desulfamplus magnetovallimortis</name>
    <dbReference type="NCBI Taxonomy" id="1246637"/>
    <lineage>
        <taxon>Bacteria</taxon>
        <taxon>Pseudomonadati</taxon>
        <taxon>Thermodesulfobacteriota</taxon>
        <taxon>Desulfobacteria</taxon>
        <taxon>Desulfobacterales</taxon>
        <taxon>Desulfobacteraceae</taxon>
        <taxon>Desulfamplus</taxon>
    </lineage>
</organism>
<dbReference type="GO" id="GO:0044780">
    <property type="term" value="P:bacterial-type flagellum assembly"/>
    <property type="evidence" value="ECO:0007669"/>
    <property type="project" value="InterPro"/>
</dbReference>
<protein>
    <submittedName>
        <fullName evidence="6">Flagellar protein FliS</fullName>
    </submittedName>
</protein>
<dbReference type="GO" id="GO:0071973">
    <property type="term" value="P:bacterial-type flagellum-dependent cell motility"/>
    <property type="evidence" value="ECO:0007669"/>
    <property type="project" value="TreeGrafter"/>
</dbReference>
<name>A0A1W1HA01_9BACT</name>
<dbReference type="CDD" id="cd16098">
    <property type="entry name" value="FliS"/>
    <property type="match status" value="1"/>
</dbReference>
<keyword evidence="3" id="KW-0963">Cytoplasm</keyword>
<dbReference type="RefSeq" id="WP_080805979.1">
    <property type="nucleotide sequence ID" value="NZ_LT828552.1"/>
</dbReference>
<evidence type="ECO:0000256" key="1">
    <source>
        <dbReference type="ARBA" id="ARBA00004514"/>
    </source>
</evidence>
<dbReference type="SUPFAM" id="SSF101116">
    <property type="entry name" value="Flagellar export chaperone FliS"/>
    <property type="match status" value="1"/>
</dbReference>
<reference evidence="6 7" key="1">
    <citation type="submission" date="2017-03" db="EMBL/GenBank/DDBJ databases">
        <authorList>
            <person name="Afonso C.L."/>
            <person name="Miller P.J."/>
            <person name="Scott M.A."/>
            <person name="Spackman E."/>
            <person name="Goraichik I."/>
            <person name="Dimitrov K.M."/>
            <person name="Suarez D.L."/>
            <person name="Swayne D.E."/>
        </authorList>
    </citation>
    <scope>NUCLEOTIDE SEQUENCE [LARGE SCALE GENOMIC DNA]</scope>
    <source>
        <strain evidence="6">PRJEB14757</strain>
    </source>
</reference>
<gene>
    <name evidence="6" type="ORF">MTBBW1_1730006</name>
</gene>
<keyword evidence="6" id="KW-0282">Flagellum</keyword>
<dbReference type="PANTHER" id="PTHR34773:SF1">
    <property type="entry name" value="FLAGELLAR SECRETION CHAPERONE FLIS"/>
    <property type="match status" value="1"/>
</dbReference>
<evidence type="ECO:0000313" key="6">
    <source>
        <dbReference type="EMBL" id="SLM29208.1"/>
    </source>
</evidence>
<sequence>MRQPAGMQKYMNNHYDGMTPEQLILMLYKGALQRLQLVKQAIEEKNIQKRGENLSKVIAIISELNSSLNTDGKDDSIKFLGGLYMAMLVELPKVSINNDIETIERTARYIEKLKEIWETSVMSKASVNAAAKYPSQAAYPRQQKAASKSFTNNYGNQTQARLNAFAV</sequence>
<accession>A0A1W1HA01</accession>
<keyword evidence="7" id="KW-1185">Reference proteome</keyword>
<evidence type="ECO:0000313" key="7">
    <source>
        <dbReference type="Proteomes" id="UP000191931"/>
    </source>
</evidence>
<dbReference type="AlphaFoldDB" id="A0A1W1HA01"/>
<dbReference type="GO" id="GO:0005829">
    <property type="term" value="C:cytosol"/>
    <property type="evidence" value="ECO:0007669"/>
    <property type="project" value="UniProtKB-SubCell"/>
</dbReference>
<dbReference type="OrthoDB" id="5343669at2"/>
<evidence type="ECO:0000256" key="2">
    <source>
        <dbReference type="ARBA" id="ARBA00008787"/>
    </source>
</evidence>
<dbReference type="Gene3D" id="1.20.120.340">
    <property type="entry name" value="Flagellar protein FliS"/>
    <property type="match status" value="1"/>
</dbReference>
<comment type="similarity">
    <text evidence="2">Belongs to the FliS family.</text>
</comment>
<proteinExistence type="inferred from homology"/>
<dbReference type="PANTHER" id="PTHR34773">
    <property type="entry name" value="FLAGELLAR SECRETION CHAPERONE FLIS"/>
    <property type="match status" value="1"/>
</dbReference>
<keyword evidence="4" id="KW-1005">Bacterial flagellum biogenesis</keyword>
<dbReference type="Proteomes" id="UP000191931">
    <property type="component" value="Unassembled WGS sequence"/>
</dbReference>
<evidence type="ECO:0000256" key="3">
    <source>
        <dbReference type="ARBA" id="ARBA00022490"/>
    </source>
</evidence>
<keyword evidence="6" id="KW-0966">Cell projection</keyword>
<dbReference type="STRING" id="1246637.MTBBW1_1730006"/>
<dbReference type="Pfam" id="PF02561">
    <property type="entry name" value="FliS"/>
    <property type="match status" value="1"/>
</dbReference>
<dbReference type="InterPro" id="IPR003713">
    <property type="entry name" value="FliS"/>
</dbReference>
<keyword evidence="5" id="KW-0143">Chaperone</keyword>
<evidence type="ECO:0000256" key="4">
    <source>
        <dbReference type="ARBA" id="ARBA00022795"/>
    </source>
</evidence>